<name>A0A508WSN7_9HYPH</name>
<organism evidence="1">
    <name type="scientific">Sinorhizobium medicae</name>
    <dbReference type="NCBI Taxonomy" id="110321"/>
    <lineage>
        <taxon>Bacteria</taxon>
        <taxon>Pseudomonadati</taxon>
        <taxon>Pseudomonadota</taxon>
        <taxon>Alphaproteobacteria</taxon>
        <taxon>Hyphomicrobiales</taxon>
        <taxon>Rhizobiaceae</taxon>
        <taxon>Sinorhizobium/Ensifer group</taxon>
        <taxon>Sinorhizobium</taxon>
    </lineage>
</organism>
<dbReference type="EMBL" id="CABFNB010000057">
    <property type="protein sequence ID" value="VTZ60354.1"/>
    <property type="molecule type" value="Genomic_DNA"/>
</dbReference>
<evidence type="ECO:0000313" key="1">
    <source>
        <dbReference type="EMBL" id="VTZ60354.1"/>
    </source>
</evidence>
<dbReference type="Proteomes" id="UP000507954">
    <property type="component" value="Unassembled WGS sequence"/>
</dbReference>
<sequence>MDIDTFPKLLANFARKETEAQRARDLSGNNIVDLEKRRSPWQRTTSHPEV</sequence>
<protein>
    <submittedName>
        <fullName evidence="1">Uncharacterized protein</fullName>
    </submittedName>
</protein>
<dbReference type="AlphaFoldDB" id="A0A508WSN7"/>
<reference evidence="1" key="1">
    <citation type="submission" date="2019-06" db="EMBL/GenBank/DDBJ databases">
        <authorList>
            <person name="Le Quere A."/>
            <person name="Colella S."/>
        </authorList>
    </citation>
    <scope>NUCLEOTIDE SEQUENCE</scope>
    <source>
        <strain evidence="1">EmedicaeMD41</strain>
    </source>
</reference>
<proteinExistence type="predicted"/>
<accession>A0A508WSN7</accession>
<gene>
    <name evidence="1" type="ORF">EMEDMD4_150133</name>
</gene>